<dbReference type="EMBL" id="LT598496">
    <property type="protein sequence ID" value="SBV27531.1"/>
    <property type="molecule type" value="Genomic_DNA"/>
</dbReference>
<dbReference type="RefSeq" id="WP_091591382.1">
    <property type="nucleotide sequence ID" value="NZ_JBHRWG010000004.1"/>
</dbReference>
<keyword evidence="2" id="KW-1185">Reference proteome</keyword>
<dbReference type="STRING" id="307121.GA0070620_3055"/>
<reference evidence="2" key="1">
    <citation type="submission" date="2016-06" db="EMBL/GenBank/DDBJ databases">
        <authorList>
            <person name="Varghese N."/>
        </authorList>
    </citation>
    <scope>NUCLEOTIDE SEQUENCE [LARGE SCALE GENOMIC DNA]</scope>
    <source>
        <strain evidence="2">DSM 45344</strain>
    </source>
</reference>
<gene>
    <name evidence="1" type="ORF">GA0070620_3055</name>
</gene>
<dbReference type="OrthoDB" id="9790745at2"/>
<dbReference type="AlphaFoldDB" id="A0A1C3N4M1"/>
<evidence type="ECO:0000313" key="2">
    <source>
        <dbReference type="Proteomes" id="UP000199393"/>
    </source>
</evidence>
<evidence type="ECO:0000313" key="1">
    <source>
        <dbReference type="EMBL" id="SBV27531.1"/>
    </source>
</evidence>
<sequence>MNDETCACHIAFGPVSGTWDLAAELMRWFGADPDRHPEAHGEIADAIGEEMLDTGLAILRERGIPTPAVTP</sequence>
<accession>A0A1C3N4M1</accession>
<organism evidence="1 2">
    <name type="scientific">Micromonospora krabiensis</name>
    <dbReference type="NCBI Taxonomy" id="307121"/>
    <lineage>
        <taxon>Bacteria</taxon>
        <taxon>Bacillati</taxon>
        <taxon>Actinomycetota</taxon>
        <taxon>Actinomycetes</taxon>
        <taxon>Micromonosporales</taxon>
        <taxon>Micromonosporaceae</taxon>
        <taxon>Micromonospora</taxon>
    </lineage>
</organism>
<dbReference type="Proteomes" id="UP000199393">
    <property type="component" value="Chromosome I"/>
</dbReference>
<protein>
    <submittedName>
        <fullName evidence="1">Uncharacterized protein</fullName>
    </submittedName>
</protein>
<proteinExistence type="predicted"/>
<name>A0A1C3N4M1_9ACTN</name>